<evidence type="ECO:0000313" key="3">
    <source>
        <dbReference type="Proteomes" id="UP001338125"/>
    </source>
</evidence>
<dbReference type="SUPFAM" id="SSF56112">
    <property type="entry name" value="Protein kinase-like (PK-like)"/>
    <property type="match status" value="1"/>
</dbReference>
<comment type="caution">
    <text evidence="2">The sequence shown here is derived from an EMBL/GenBank/DDBJ whole genome shotgun (WGS) entry which is preliminary data.</text>
</comment>
<proteinExistence type="predicted"/>
<organism evidence="2 3">
    <name type="scientific">Cladobotryum mycophilum</name>
    <dbReference type="NCBI Taxonomy" id="491253"/>
    <lineage>
        <taxon>Eukaryota</taxon>
        <taxon>Fungi</taxon>
        <taxon>Dikarya</taxon>
        <taxon>Ascomycota</taxon>
        <taxon>Pezizomycotina</taxon>
        <taxon>Sordariomycetes</taxon>
        <taxon>Hypocreomycetidae</taxon>
        <taxon>Hypocreales</taxon>
        <taxon>Hypocreaceae</taxon>
        <taxon>Cladobotryum</taxon>
    </lineage>
</organism>
<sequence length="237" mass="26337">MPLIEFDKDLPKSLDTTNKQVKWVKKLALEHLGSACKRLDRAPFQGMFSRTFFLALVNGDEVALQFRTERLDLEAFRVARAALGAVVPESTALESEELQGQGAWAYAFTRMPGQMWLRGIEGKGDKGRIAICKSLGRIFSRGCLAASSEGAVGRLRLHLEAIAASTAEKVLPFRDEARRFLGRLDDLANLPLWVTHYDLNEVNVLIDEHCEVTALVDWELSTPRPSHLLAHSGSDPP</sequence>
<protein>
    <recommendedName>
        <fullName evidence="1">Aminoglycoside phosphotransferase domain-containing protein</fullName>
    </recommendedName>
</protein>
<accession>A0ABR0SC16</accession>
<dbReference type="Proteomes" id="UP001338125">
    <property type="component" value="Unassembled WGS sequence"/>
</dbReference>
<gene>
    <name evidence="2" type="ORF">PT974_11032</name>
</gene>
<keyword evidence="3" id="KW-1185">Reference proteome</keyword>
<dbReference type="Pfam" id="PF01636">
    <property type="entry name" value="APH"/>
    <property type="match status" value="1"/>
</dbReference>
<dbReference type="EMBL" id="JAVFKD010000015">
    <property type="protein sequence ID" value="KAK5989509.1"/>
    <property type="molecule type" value="Genomic_DNA"/>
</dbReference>
<evidence type="ECO:0000313" key="2">
    <source>
        <dbReference type="EMBL" id="KAK5989509.1"/>
    </source>
</evidence>
<dbReference type="InterPro" id="IPR011009">
    <property type="entry name" value="Kinase-like_dom_sf"/>
</dbReference>
<name>A0ABR0SC16_9HYPO</name>
<evidence type="ECO:0000259" key="1">
    <source>
        <dbReference type="Pfam" id="PF01636"/>
    </source>
</evidence>
<dbReference type="InterPro" id="IPR002575">
    <property type="entry name" value="Aminoglycoside_PTrfase"/>
</dbReference>
<dbReference type="Gene3D" id="3.90.1200.10">
    <property type="match status" value="1"/>
</dbReference>
<feature type="domain" description="Aminoglycoside phosphotransferase" evidence="1">
    <location>
        <begin position="76"/>
        <end position="223"/>
    </location>
</feature>
<reference evidence="2 3" key="1">
    <citation type="submission" date="2024-01" db="EMBL/GenBank/DDBJ databases">
        <title>Complete genome of Cladobotryum mycophilum ATHUM6906.</title>
        <authorList>
            <person name="Christinaki A.C."/>
            <person name="Myridakis A.I."/>
            <person name="Kouvelis V.N."/>
        </authorList>
    </citation>
    <scope>NUCLEOTIDE SEQUENCE [LARGE SCALE GENOMIC DNA]</scope>
    <source>
        <strain evidence="2 3">ATHUM6906</strain>
    </source>
</reference>